<evidence type="ECO:0000313" key="8">
    <source>
        <dbReference type="EMBL" id="KAK9924582.1"/>
    </source>
</evidence>
<evidence type="ECO:0000256" key="3">
    <source>
        <dbReference type="ARBA" id="ARBA00022771"/>
    </source>
</evidence>
<accession>A0AAW1WJM3</accession>
<comment type="caution">
    <text evidence="8">The sequence shown here is derived from an EMBL/GenBank/DDBJ whole genome shotgun (WGS) entry which is preliminary data.</text>
</comment>
<dbReference type="InterPro" id="IPR008906">
    <property type="entry name" value="HATC_C_dom"/>
</dbReference>
<organism evidence="8 9">
    <name type="scientific">Rubus argutus</name>
    <name type="common">Southern blackberry</name>
    <dbReference type="NCBI Taxonomy" id="59490"/>
    <lineage>
        <taxon>Eukaryota</taxon>
        <taxon>Viridiplantae</taxon>
        <taxon>Streptophyta</taxon>
        <taxon>Embryophyta</taxon>
        <taxon>Tracheophyta</taxon>
        <taxon>Spermatophyta</taxon>
        <taxon>Magnoliopsida</taxon>
        <taxon>eudicotyledons</taxon>
        <taxon>Gunneridae</taxon>
        <taxon>Pentapetalae</taxon>
        <taxon>rosids</taxon>
        <taxon>fabids</taxon>
        <taxon>Rosales</taxon>
        <taxon>Rosaceae</taxon>
        <taxon>Rosoideae</taxon>
        <taxon>Rosoideae incertae sedis</taxon>
        <taxon>Rubus</taxon>
    </lineage>
</organism>
<feature type="domain" description="HAT C-terminal dimerisation" evidence="7">
    <location>
        <begin position="195"/>
        <end position="262"/>
    </location>
</feature>
<dbReference type="InterPro" id="IPR012337">
    <property type="entry name" value="RNaseH-like_sf"/>
</dbReference>
<proteinExistence type="predicted"/>
<dbReference type="SUPFAM" id="SSF53098">
    <property type="entry name" value="Ribonuclease H-like"/>
    <property type="match status" value="1"/>
</dbReference>
<comment type="subcellular location">
    <subcellularLocation>
        <location evidence="1">Nucleus</location>
    </subcellularLocation>
</comment>
<keyword evidence="2" id="KW-0479">Metal-binding</keyword>
<evidence type="ECO:0000256" key="5">
    <source>
        <dbReference type="ARBA" id="ARBA00023242"/>
    </source>
</evidence>
<dbReference type="PANTHER" id="PTHR46481:SF10">
    <property type="entry name" value="ZINC FINGER BED DOMAIN-CONTAINING PROTEIN 39"/>
    <property type="match status" value="1"/>
</dbReference>
<evidence type="ECO:0000256" key="6">
    <source>
        <dbReference type="SAM" id="MobiDB-lite"/>
    </source>
</evidence>
<feature type="compositionally biased region" description="Low complexity" evidence="6">
    <location>
        <begin position="300"/>
        <end position="332"/>
    </location>
</feature>
<gene>
    <name evidence="8" type="ORF">M0R45_032946</name>
</gene>
<evidence type="ECO:0000313" key="9">
    <source>
        <dbReference type="Proteomes" id="UP001457282"/>
    </source>
</evidence>
<dbReference type="Pfam" id="PF05699">
    <property type="entry name" value="Dimer_Tnp_hAT"/>
    <property type="match status" value="1"/>
</dbReference>
<sequence length="332" mass="36411">MSSSTRGTQRSSASISTNIPAPPIPNPNPNQPPTPTSENATATDPNVGQPPLPPRVGTKRKSETSEVWAHFTRLKLPDGNPDPLHCKYNYCGDETVKCHIVRNGTSSQWAHARKCMVNHLYEPLDKSQKILNRDNITGAVTYHQFSQANMMFSEMIGLQSEIDNKIKDPSDLVLQRVAIGIKAKFDKFVNPLVPGFDIAQWWKINSSTYPTLSKLAKDILAIPCSTVASENAFSLGSRVVDPFRSSLTPQMVEALVCTNDWLRAEQPNFYKEPTTEELELYQALEELEREFAEAFGRKQSSSTPTVTTTPAPATTMPATSAASAASTSVAVS</sequence>
<keyword evidence="9" id="KW-1185">Reference proteome</keyword>
<dbReference type="GO" id="GO:0046983">
    <property type="term" value="F:protein dimerization activity"/>
    <property type="evidence" value="ECO:0007669"/>
    <property type="project" value="InterPro"/>
</dbReference>
<dbReference type="GO" id="GO:0005634">
    <property type="term" value="C:nucleus"/>
    <property type="evidence" value="ECO:0007669"/>
    <property type="project" value="UniProtKB-SubCell"/>
</dbReference>
<keyword evidence="3" id="KW-0863">Zinc-finger</keyword>
<evidence type="ECO:0000256" key="2">
    <source>
        <dbReference type="ARBA" id="ARBA00022723"/>
    </source>
</evidence>
<feature type="compositionally biased region" description="Pro residues" evidence="6">
    <location>
        <begin position="20"/>
        <end position="35"/>
    </location>
</feature>
<keyword evidence="4" id="KW-0862">Zinc</keyword>
<reference evidence="8 9" key="1">
    <citation type="journal article" date="2023" name="G3 (Bethesda)">
        <title>A chromosome-length genome assembly and annotation of blackberry (Rubus argutus, cv. 'Hillquist').</title>
        <authorList>
            <person name="Bruna T."/>
            <person name="Aryal R."/>
            <person name="Dudchenko O."/>
            <person name="Sargent D.J."/>
            <person name="Mead D."/>
            <person name="Buti M."/>
            <person name="Cavallini A."/>
            <person name="Hytonen T."/>
            <person name="Andres J."/>
            <person name="Pham M."/>
            <person name="Weisz D."/>
            <person name="Mascagni F."/>
            <person name="Usai G."/>
            <person name="Natali L."/>
            <person name="Bassil N."/>
            <person name="Fernandez G.E."/>
            <person name="Lomsadze A."/>
            <person name="Armour M."/>
            <person name="Olukolu B."/>
            <person name="Poorten T."/>
            <person name="Britton C."/>
            <person name="Davik J."/>
            <person name="Ashrafi H."/>
            <person name="Aiden E.L."/>
            <person name="Borodovsky M."/>
            <person name="Worthington M."/>
        </authorList>
    </citation>
    <scope>NUCLEOTIDE SEQUENCE [LARGE SCALE GENOMIC DNA]</scope>
    <source>
        <strain evidence="8">PI 553951</strain>
    </source>
</reference>
<evidence type="ECO:0000256" key="4">
    <source>
        <dbReference type="ARBA" id="ARBA00022833"/>
    </source>
</evidence>
<feature type="region of interest" description="Disordered" evidence="6">
    <location>
        <begin position="294"/>
        <end position="332"/>
    </location>
</feature>
<dbReference type="PANTHER" id="PTHR46481">
    <property type="entry name" value="ZINC FINGER BED DOMAIN-CONTAINING PROTEIN 4"/>
    <property type="match status" value="1"/>
</dbReference>
<protein>
    <recommendedName>
        <fullName evidence="7">HAT C-terminal dimerisation domain-containing protein</fullName>
    </recommendedName>
</protein>
<dbReference type="EMBL" id="JBEDUW010000006">
    <property type="protein sequence ID" value="KAK9924582.1"/>
    <property type="molecule type" value="Genomic_DNA"/>
</dbReference>
<keyword evidence="5" id="KW-0539">Nucleus</keyword>
<dbReference type="AlphaFoldDB" id="A0AAW1WJM3"/>
<dbReference type="InterPro" id="IPR052035">
    <property type="entry name" value="ZnF_BED_domain_contain"/>
</dbReference>
<name>A0AAW1WJM3_RUBAR</name>
<dbReference type="GO" id="GO:0008270">
    <property type="term" value="F:zinc ion binding"/>
    <property type="evidence" value="ECO:0007669"/>
    <property type="project" value="UniProtKB-KW"/>
</dbReference>
<feature type="compositionally biased region" description="Polar residues" evidence="6">
    <location>
        <begin position="1"/>
        <end position="10"/>
    </location>
</feature>
<dbReference type="Proteomes" id="UP001457282">
    <property type="component" value="Unassembled WGS sequence"/>
</dbReference>
<evidence type="ECO:0000259" key="7">
    <source>
        <dbReference type="Pfam" id="PF05699"/>
    </source>
</evidence>
<evidence type="ECO:0000256" key="1">
    <source>
        <dbReference type="ARBA" id="ARBA00004123"/>
    </source>
</evidence>
<feature type="region of interest" description="Disordered" evidence="6">
    <location>
        <begin position="1"/>
        <end position="64"/>
    </location>
</feature>